<reference evidence="1 2" key="1">
    <citation type="submission" date="2019-01" db="EMBL/GenBank/DDBJ databases">
        <title>Genome sequence of Bacillus glycinifermentans SRCM103574.</title>
        <authorList>
            <person name="Kong H.-J."/>
            <person name="Jeong S.-Y."/>
            <person name="Jeong D.-Y."/>
        </authorList>
    </citation>
    <scope>NUCLEOTIDE SEQUENCE [LARGE SCALE GENOMIC DNA]</scope>
    <source>
        <strain evidence="1 2">SRCM103574</strain>
    </source>
</reference>
<proteinExistence type="predicted"/>
<dbReference type="RefSeq" id="WP_052948480.1">
    <property type="nucleotide sequence ID" value="NZ_CP035232.1"/>
</dbReference>
<dbReference type="InterPro" id="IPR029068">
    <property type="entry name" value="Glyas_Bleomycin-R_OHBP_Dase"/>
</dbReference>
<evidence type="ECO:0000313" key="1">
    <source>
        <dbReference type="EMBL" id="QAT63757.1"/>
    </source>
</evidence>
<dbReference type="EMBL" id="CP035232">
    <property type="protein sequence ID" value="QAT63757.1"/>
    <property type="molecule type" value="Genomic_DNA"/>
</dbReference>
<name>A0AAJ3YV07_9BACI</name>
<accession>A0AAJ3YV07</accession>
<dbReference type="GeneID" id="82851356"/>
<organism evidence="1 2">
    <name type="scientific">Bacillus glycinifermentans</name>
    <dbReference type="NCBI Taxonomy" id="1664069"/>
    <lineage>
        <taxon>Bacteria</taxon>
        <taxon>Bacillati</taxon>
        <taxon>Bacillota</taxon>
        <taxon>Bacilli</taxon>
        <taxon>Bacillales</taxon>
        <taxon>Bacillaceae</taxon>
        <taxon>Bacillus</taxon>
    </lineage>
</organism>
<dbReference type="AlphaFoldDB" id="A0AAJ3YV07"/>
<gene>
    <name evidence="1" type="ORF">EQZ20_01540</name>
</gene>
<sequence>MQVIKAYTRLISFYEKLSGSQAEQRFQYREAGLETAAVGRFIVLAATQKALEPFFGNKSNLDSRFCRGV</sequence>
<dbReference type="Gene3D" id="3.10.180.10">
    <property type="entry name" value="2,3-Dihydroxybiphenyl 1,2-Dioxygenase, domain 1"/>
    <property type="match status" value="1"/>
</dbReference>
<protein>
    <submittedName>
        <fullName evidence="1">Uncharacterized protein</fullName>
    </submittedName>
</protein>
<evidence type="ECO:0000313" key="2">
    <source>
        <dbReference type="Proteomes" id="UP000288675"/>
    </source>
</evidence>
<dbReference type="Proteomes" id="UP000288675">
    <property type="component" value="Chromosome"/>
</dbReference>